<dbReference type="OrthoDB" id="2013972at2759"/>
<name>A0A397T0G0_9GLOM</name>
<proteinExistence type="predicted"/>
<keyword evidence="3" id="KW-1185">Reference proteome</keyword>
<dbReference type="EMBL" id="QKYT01000255">
    <property type="protein sequence ID" value="RIA88631.1"/>
    <property type="molecule type" value="Genomic_DNA"/>
</dbReference>
<dbReference type="CDD" id="cd02440">
    <property type="entry name" value="AdoMet_MTases"/>
    <property type="match status" value="1"/>
</dbReference>
<evidence type="ECO:0000313" key="3">
    <source>
        <dbReference type="Proteomes" id="UP000265703"/>
    </source>
</evidence>
<evidence type="ECO:0000259" key="1">
    <source>
        <dbReference type="Pfam" id="PF13649"/>
    </source>
</evidence>
<dbReference type="SUPFAM" id="SSF53335">
    <property type="entry name" value="S-adenosyl-L-methionine-dependent methyltransferases"/>
    <property type="match status" value="1"/>
</dbReference>
<dbReference type="Proteomes" id="UP000265703">
    <property type="component" value="Unassembled WGS sequence"/>
</dbReference>
<dbReference type="Gene3D" id="3.40.50.150">
    <property type="entry name" value="Vaccinia Virus protein VP39"/>
    <property type="match status" value="1"/>
</dbReference>
<feature type="domain" description="Methyltransferase" evidence="1">
    <location>
        <begin position="98"/>
        <end position="191"/>
    </location>
</feature>
<protein>
    <submittedName>
        <fullName evidence="2">S-adenosyl-L-methionine-dependent methyltransferase</fullName>
    </submittedName>
</protein>
<gene>
    <name evidence="2" type="ORF">C1645_725830</name>
</gene>
<comment type="caution">
    <text evidence="2">The sequence shown here is derived from an EMBL/GenBank/DDBJ whole genome shotgun (WGS) entry which is preliminary data.</text>
</comment>
<dbReference type="STRING" id="658196.A0A397T0G0"/>
<dbReference type="AlphaFoldDB" id="A0A397T0G0"/>
<sequence length="226" mass="26115">MGKNFSKLIKSSFNNNNNNNNENEREETINVSGSLEHFKYVEGRRYHNIPDLIYHLPNDGEEYDRLQMQHYLSRYIWQSNFSAPVHELLKNGGEDVRVLDVGCGPGTWILEMSSDYPQTGLFLGIDIAPIFPSTIKPPNASFSLQNALEGLKFPNNHFDFVYMRFLTAAFSTEQWESIIIPELVRVTKNGGYIEIMEWDVKIYGQGPIAKKLMDSCNYQSFIFVYY</sequence>
<dbReference type="InterPro" id="IPR029063">
    <property type="entry name" value="SAM-dependent_MTases_sf"/>
</dbReference>
<dbReference type="InterPro" id="IPR041698">
    <property type="entry name" value="Methyltransf_25"/>
</dbReference>
<dbReference type="GO" id="GO:0008168">
    <property type="term" value="F:methyltransferase activity"/>
    <property type="evidence" value="ECO:0007669"/>
    <property type="project" value="UniProtKB-KW"/>
</dbReference>
<keyword evidence="2" id="KW-0808">Transferase</keyword>
<dbReference type="GO" id="GO:0032259">
    <property type="term" value="P:methylation"/>
    <property type="evidence" value="ECO:0007669"/>
    <property type="project" value="UniProtKB-KW"/>
</dbReference>
<dbReference type="Pfam" id="PF13649">
    <property type="entry name" value="Methyltransf_25"/>
    <property type="match status" value="1"/>
</dbReference>
<keyword evidence="2" id="KW-0489">Methyltransferase</keyword>
<evidence type="ECO:0000313" key="2">
    <source>
        <dbReference type="EMBL" id="RIA88631.1"/>
    </source>
</evidence>
<accession>A0A397T0G0</accession>
<dbReference type="PANTHER" id="PTHR43591">
    <property type="entry name" value="METHYLTRANSFERASE"/>
    <property type="match status" value="1"/>
</dbReference>
<organism evidence="2 3">
    <name type="scientific">Glomus cerebriforme</name>
    <dbReference type="NCBI Taxonomy" id="658196"/>
    <lineage>
        <taxon>Eukaryota</taxon>
        <taxon>Fungi</taxon>
        <taxon>Fungi incertae sedis</taxon>
        <taxon>Mucoromycota</taxon>
        <taxon>Glomeromycotina</taxon>
        <taxon>Glomeromycetes</taxon>
        <taxon>Glomerales</taxon>
        <taxon>Glomeraceae</taxon>
        <taxon>Glomus</taxon>
    </lineage>
</organism>
<reference evidence="2 3" key="1">
    <citation type="submission" date="2018-06" db="EMBL/GenBank/DDBJ databases">
        <title>Comparative genomics reveals the genomic features of Rhizophagus irregularis, R. cerebriforme, R. diaphanum and Gigaspora rosea, and their symbiotic lifestyle signature.</title>
        <authorList>
            <person name="Morin E."/>
            <person name="San Clemente H."/>
            <person name="Chen E.C.H."/>
            <person name="De La Providencia I."/>
            <person name="Hainaut M."/>
            <person name="Kuo A."/>
            <person name="Kohler A."/>
            <person name="Murat C."/>
            <person name="Tang N."/>
            <person name="Roy S."/>
            <person name="Loubradou J."/>
            <person name="Henrissat B."/>
            <person name="Grigoriev I.V."/>
            <person name="Corradi N."/>
            <person name="Roux C."/>
            <person name="Martin F.M."/>
        </authorList>
    </citation>
    <scope>NUCLEOTIDE SEQUENCE [LARGE SCALE GENOMIC DNA]</scope>
    <source>
        <strain evidence="2 3">DAOM 227022</strain>
    </source>
</reference>